<comment type="caution">
    <text evidence="2">The sequence shown here is derived from an EMBL/GenBank/DDBJ whole genome shotgun (WGS) entry which is preliminary data.</text>
</comment>
<reference evidence="3" key="1">
    <citation type="submission" date="2018-05" db="EMBL/GenBank/DDBJ databases">
        <title>Leptospira yasudae sp. nov. and Leptospira stimsonii sp. nov., two pathogenic species of the genus Leptospira isolated from environmental sources.</title>
        <authorList>
            <person name="Casanovas-Massana A."/>
            <person name="Hamond C."/>
            <person name="Santos L.A."/>
            <person name="Hacker K.P."/>
            <person name="Balassiano I."/>
            <person name="Medeiros M.A."/>
            <person name="Reis M.G."/>
            <person name="Ko A.I."/>
            <person name="Wunder E.A."/>
        </authorList>
    </citation>
    <scope>NUCLEOTIDE SEQUENCE [LARGE SCALE GENOMIC DNA]</scope>
    <source>
        <strain evidence="3">Yale</strain>
    </source>
</reference>
<sequence length="78" mass="8846">MKFENSETRMTLKKAGYPAFFNAPKEEKNSRSSFFVDSKIGNGPLHILVRLVPGHSVLFQVFFVIGFFVGRIDSSKTF</sequence>
<keyword evidence="1" id="KW-0812">Transmembrane</keyword>
<name>A0A396ZH38_9LEPT</name>
<evidence type="ECO:0000313" key="3">
    <source>
        <dbReference type="Proteomes" id="UP000265798"/>
    </source>
</evidence>
<gene>
    <name evidence="2" type="ORF">DLM75_07545</name>
</gene>
<dbReference type="Proteomes" id="UP000265798">
    <property type="component" value="Unassembled WGS sequence"/>
</dbReference>
<keyword evidence="1" id="KW-0472">Membrane</keyword>
<evidence type="ECO:0000313" key="2">
    <source>
        <dbReference type="EMBL" id="RHX92996.1"/>
    </source>
</evidence>
<feature type="transmembrane region" description="Helical" evidence="1">
    <location>
        <begin position="47"/>
        <end position="69"/>
    </location>
</feature>
<protein>
    <submittedName>
        <fullName evidence="2">Uncharacterized protein</fullName>
    </submittedName>
</protein>
<accession>A0A396ZH38</accession>
<organism evidence="2 3">
    <name type="scientific">Leptospira stimsonii</name>
    <dbReference type="NCBI Taxonomy" id="2202203"/>
    <lineage>
        <taxon>Bacteria</taxon>
        <taxon>Pseudomonadati</taxon>
        <taxon>Spirochaetota</taxon>
        <taxon>Spirochaetia</taxon>
        <taxon>Leptospirales</taxon>
        <taxon>Leptospiraceae</taxon>
        <taxon>Leptospira</taxon>
    </lineage>
</organism>
<dbReference type="AlphaFoldDB" id="A0A396ZH38"/>
<keyword evidence="1" id="KW-1133">Transmembrane helix</keyword>
<evidence type="ECO:0000256" key="1">
    <source>
        <dbReference type="SAM" id="Phobius"/>
    </source>
</evidence>
<dbReference type="EMBL" id="QHCT01000001">
    <property type="protein sequence ID" value="RHX92996.1"/>
    <property type="molecule type" value="Genomic_DNA"/>
</dbReference>
<proteinExistence type="predicted"/>